<dbReference type="Proteomes" id="UP001431784">
    <property type="component" value="Unassembled WGS sequence"/>
</dbReference>
<protein>
    <submittedName>
        <fullName evidence="1">Uncharacterized protein</fullName>
    </submittedName>
</protein>
<dbReference type="EMBL" id="JAQZSM010000020">
    <property type="protein sequence ID" value="MDD7972858.1"/>
    <property type="molecule type" value="Genomic_DNA"/>
</dbReference>
<evidence type="ECO:0000313" key="1">
    <source>
        <dbReference type="EMBL" id="MDD7972858.1"/>
    </source>
</evidence>
<dbReference type="RefSeq" id="WP_274353532.1">
    <property type="nucleotide sequence ID" value="NZ_JAQZSM010000020.1"/>
</dbReference>
<keyword evidence="2" id="KW-1185">Reference proteome</keyword>
<gene>
    <name evidence="1" type="ORF">PUT78_17325</name>
</gene>
<comment type="caution">
    <text evidence="1">The sequence shown here is derived from an EMBL/GenBank/DDBJ whole genome shotgun (WGS) entry which is preliminary data.</text>
</comment>
<evidence type="ECO:0000313" key="2">
    <source>
        <dbReference type="Proteomes" id="UP001431784"/>
    </source>
</evidence>
<organism evidence="1 2">
    <name type="scientific">Roseinatronobacter alkalisoli</name>
    <dbReference type="NCBI Taxonomy" id="3028235"/>
    <lineage>
        <taxon>Bacteria</taxon>
        <taxon>Pseudomonadati</taxon>
        <taxon>Pseudomonadota</taxon>
        <taxon>Alphaproteobacteria</taxon>
        <taxon>Rhodobacterales</taxon>
        <taxon>Paracoccaceae</taxon>
        <taxon>Roseinatronobacter</taxon>
    </lineage>
</organism>
<name>A0ABT5TG09_9RHOB</name>
<sequence length="74" mass="8096">MRIMVTAEARGIIADEDTAIPERREAVSFRSGHGARRQLDCCANPQIAALPTPLREMSVIKTAIVQFVMGGKNE</sequence>
<accession>A0ABT5TG09</accession>
<proteinExistence type="predicted"/>
<reference evidence="1" key="1">
    <citation type="submission" date="2023-02" db="EMBL/GenBank/DDBJ databases">
        <title>Description of Roseinatronobacter alkalisoli sp. nov., an alkaliphilic bacerium isolated from soda soil.</title>
        <authorList>
            <person name="Wei W."/>
        </authorList>
    </citation>
    <scope>NUCLEOTIDE SEQUENCE</scope>
    <source>
        <strain evidence="1">HJB301</strain>
    </source>
</reference>